<dbReference type="EMBL" id="CP123584">
    <property type="protein sequence ID" value="WZK88698.1"/>
    <property type="molecule type" value="Genomic_DNA"/>
</dbReference>
<evidence type="ECO:0000313" key="6">
    <source>
        <dbReference type="EMBL" id="WZK88698.1"/>
    </source>
</evidence>
<evidence type="ECO:0000256" key="2">
    <source>
        <dbReference type="ARBA" id="ARBA00023015"/>
    </source>
</evidence>
<dbReference type="InterPro" id="IPR036390">
    <property type="entry name" value="WH_DNA-bd_sf"/>
</dbReference>
<dbReference type="Pfam" id="PF00126">
    <property type="entry name" value="HTH_1"/>
    <property type="match status" value="1"/>
</dbReference>
<dbReference type="SUPFAM" id="SSF46785">
    <property type="entry name" value="Winged helix' DNA-binding domain"/>
    <property type="match status" value="1"/>
</dbReference>
<sequence length="307" mass="32954">MQITLKAMRYFATALTHGNISRAAETLHVAPSAVAAALDQIEAHFQLQLVTRHRARGIEPTRAGREMLHKFTHLLEEYDAVLAEGRDLKQGLGGTLRLGYYAPVAPAFLPSILSGLVPPAGDVSLILTECDNDAAQSGLIEGRFDAILFVPDGTHPHIEFEPLLHPPAYALLPAGHPLCAKPTVSLSDLAGLAMVALNRPMVTDYYRHLFATLGCQPNTVIQANTTEMVRSLVGAGMGYAVLHMRPATDISYAGDPLDARPISDAGAPLTVAVGYNKSNPRRVVSTFVERCQTWAASGEAEAFTVQP</sequence>
<evidence type="ECO:0000256" key="1">
    <source>
        <dbReference type="ARBA" id="ARBA00009437"/>
    </source>
</evidence>
<dbReference type="Proteomes" id="UP001623232">
    <property type="component" value="Chromosome"/>
</dbReference>
<reference evidence="6 7" key="1">
    <citation type="submission" date="2023-04" db="EMBL/GenBank/DDBJ databases">
        <title>Complete genome sequence of Alisedimentitalea scapharcae.</title>
        <authorList>
            <person name="Rong J.-C."/>
            <person name="Yi M.-L."/>
            <person name="Zhao Q."/>
        </authorList>
    </citation>
    <scope>NUCLEOTIDE SEQUENCE [LARGE SCALE GENOMIC DNA]</scope>
    <source>
        <strain evidence="6 7">KCTC 42119</strain>
    </source>
</reference>
<dbReference type="PROSITE" id="PS50931">
    <property type="entry name" value="HTH_LYSR"/>
    <property type="match status" value="1"/>
</dbReference>
<gene>
    <name evidence="6" type="ORF">QEZ52_19190</name>
</gene>
<dbReference type="InterPro" id="IPR005119">
    <property type="entry name" value="LysR_subst-bd"/>
</dbReference>
<dbReference type="PANTHER" id="PTHR30346:SF0">
    <property type="entry name" value="HCA OPERON TRANSCRIPTIONAL ACTIVATOR HCAR"/>
    <property type="match status" value="1"/>
</dbReference>
<dbReference type="Pfam" id="PF03466">
    <property type="entry name" value="LysR_substrate"/>
    <property type="match status" value="1"/>
</dbReference>
<keyword evidence="4" id="KW-0804">Transcription</keyword>
<evidence type="ECO:0000256" key="3">
    <source>
        <dbReference type="ARBA" id="ARBA00023125"/>
    </source>
</evidence>
<dbReference type="Gene3D" id="1.10.10.10">
    <property type="entry name" value="Winged helix-like DNA-binding domain superfamily/Winged helix DNA-binding domain"/>
    <property type="match status" value="1"/>
</dbReference>
<name>A0ABZ2XS41_9RHOB</name>
<keyword evidence="7" id="KW-1185">Reference proteome</keyword>
<accession>A0ABZ2XS41</accession>
<dbReference type="SUPFAM" id="SSF53850">
    <property type="entry name" value="Periplasmic binding protein-like II"/>
    <property type="match status" value="1"/>
</dbReference>
<dbReference type="PANTHER" id="PTHR30346">
    <property type="entry name" value="TRANSCRIPTIONAL DUAL REGULATOR HCAR-RELATED"/>
    <property type="match status" value="1"/>
</dbReference>
<comment type="similarity">
    <text evidence="1">Belongs to the LysR transcriptional regulatory family.</text>
</comment>
<keyword evidence="2" id="KW-0805">Transcription regulation</keyword>
<organism evidence="6 7">
    <name type="scientific">Aliisedimentitalea scapharcae</name>
    <dbReference type="NCBI Taxonomy" id="1524259"/>
    <lineage>
        <taxon>Bacteria</taxon>
        <taxon>Pseudomonadati</taxon>
        <taxon>Pseudomonadota</taxon>
        <taxon>Alphaproteobacteria</taxon>
        <taxon>Rhodobacterales</taxon>
        <taxon>Roseobacteraceae</taxon>
        <taxon>Aliisedimentitalea</taxon>
    </lineage>
</organism>
<dbReference type="InterPro" id="IPR000847">
    <property type="entry name" value="LysR_HTH_N"/>
</dbReference>
<evidence type="ECO:0000256" key="4">
    <source>
        <dbReference type="ARBA" id="ARBA00023163"/>
    </source>
</evidence>
<feature type="domain" description="HTH lysR-type" evidence="5">
    <location>
        <begin position="3"/>
        <end position="61"/>
    </location>
</feature>
<dbReference type="Gene3D" id="3.40.190.10">
    <property type="entry name" value="Periplasmic binding protein-like II"/>
    <property type="match status" value="2"/>
</dbReference>
<proteinExistence type="inferred from homology"/>
<evidence type="ECO:0000313" key="7">
    <source>
        <dbReference type="Proteomes" id="UP001623232"/>
    </source>
</evidence>
<evidence type="ECO:0000259" key="5">
    <source>
        <dbReference type="PROSITE" id="PS50931"/>
    </source>
</evidence>
<dbReference type="RefSeq" id="WP_406646194.1">
    <property type="nucleotide sequence ID" value="NZ_CP123584.1"/>
</dbReference>
<dbReference type="InterPro" id="IPR036388">
    <property type="entry name" value="WH-like_DNA-bd_sf"/>
</dbReference>
<keyword evidence="3" id="KW-0238">DNA-binding</keyword>
<protein>
    <submittedName>
        <fullName evidence="6">LysR family transcriptional regulator</fullName>
    </submittedName>
</protein>